<feature type="region of interest" description="Disordered" evidence="1">
    <location>
        <begin position="8"/>
        <end position="28"/>
    </location>
</feature>
<dbReference type="AlphaFoldDB" id="A0A9X9MDC5"/>
<evidence type="ECO:0000256" key="1">
    <source>
        <dbReference type="SAM" id="MobiDB-lite"/>
    </source>
</evidence>
<accession>A0A9X9MDC5</accession>
<keyword evidence="3" id="KW-1185">Reference proteome</keyword>
<evidence type="ECO:0000313" key="2">
    <source>
        <dbReference type="EMBL" id="VCX42590.1"/>
    </source>
</evidence>
<dbReference type="Proteomes" id="UP000269945">
    <property type="component" value="Unassembled WGS sequence"/>
</dbReference>
<sequence length="53" mass="5836">ASYRIARATPRLSGVRETKTRHRRKAQGTSLLEAPTLSAFRAAFDSNSIAIPH</sequence>
<dbReference type="EMBL" id="CYRY02046792">
    <property type="protein sequence ID" value="VCX42590.1"/>
    <property type="molecule type" value="Genomic_DNA"/>
</dbReference>
<protein>
    <submittedName>
        <fullName evidence="2">Uncharacterized protein</fullName>
    </submittedName>
</protein>
<name>A0A9X9MDC5_GULGU</name>
<proteinExistence type="predicted"/>
<evidence type="ECO:0000313" key="3">
    <source>
        <dbReference type="Proteomes" id="UP000269945"/>
    </source>
</evidence>
<feature type="non-terminal residue" evidence="2">
    <location>
        <position position="1"/>
    </location>
</feature>
<comment type="caution">
    <text evidence="2">The sequence shown here is derived from an EMBL/GenBank/DDBJ whole genome shotgun (WGS) entry which is preliminary data.</text>
</comment>
<reference evidence="2 3" key="1">
    <citation type="submission" date="2018-10" db="EMBL/GenBank/DDBJ databases">
        <authorList>
            <person name="Ekblom R."/>
            <person name="Jareborg N."/>
        </authorList>
    </citation>
    <scope>NUCLEOTIDE SEQUENCE [LARGE SCALE GENOMIC DNA]</scope>
    <source>
        <tissue evidence="2">Muscle</tissue>
    </source>
</reference>
<organism evidence="2 3">
    <name type="scientific">Gulo gulo</name>
    <name type="common">Wolverine</name>
    <name type="synonym">Gluton</name>
    <dbReference type="NCBI Taxonomy" id="48420"/>
    <lineage>
        <taxon>Eukaryota</taxon>
        <taxon>Metazoa</taxon>
        <taxon>Chordata</taxon>
        <taxon>Craniata</taxon>
        <taxon>Vertebrata</taxon>
        <taxon>Euteleostomi</taxon>
        <taxon>Mammalia</taxon>
        <taxon>Eutheria</taxon>
        <taxon>Laurasiatheria</taxon>
        <taxon>Carnivora</taxon>
        <taxon>Caniformia</taxon>
        <taxon>Musteloidea</taxon>
        <taxon>Mustelidae</taxon>
        <taxon>Guloninae</taxon>
        <taxon>Gulo</taxon>
    </lineage>
</organism>
<gene>
    <name evidence="2" type="ORF">BN2614_LOCUS2</name>
</gene>